<keyword evidence="3" id="KW-1185">Reference proteome</keyword>
<feature type="non-terminal residue" evidence="2">
    <location>
        <position position="1"/>
    </location>
</feature>
<comment type="caution">
    <text evidence="2">The sequence shown here is derived from an EMBL/GenBank/DDBJ whole genome shotgun (WGS) entry which is preliminary data.</text>
</comment>
<feature type="compositionally biased region" description="Polar residues" evidence="1">
    <location>
        <begin position="189"/>
        <end position="198"/>
    </location>
</feature>
<feature type="region of interest" description="Disordered" evidence="1">
    <location>
        <begin position="179"/>
        <end position="198"/>
    </location>
</feature>
<accession>A0AA40A656</accession>
<evidence type="ECO:0000313" key="3">
    <source>
        <dbReference type="Proteomes" id="UP001172101"/>
    </source>
</evidence>
<dbReference type="GeneID" id="85318229"/>
<name>A0AA40A656_9PEZI</name>
<organism evidence="2 3">
    <name type="scientific">Lasiosphaeria miniovina</name>
    <dbReference type="NCBI Taxonomy" id="1954250"/>
    <lineage>
        <taxon>Eukaryota</taxon>
        <taxon>Fungi</taxon>
        <taxon>Dikarya</taxon>
        <taxon>Ascomycota</taxon>
        <taxon>Pezizomycotina</taxon>
        <taxon>Sordariomycetes</taxon>
        <taxon>Sordariomycetidae</taxon>
        <taxon>Sordariales</taxon>
        <taxon>Lasiosphaeriaceae</taxon>
        <taxon>Lasiosphaeria</taxon>
    </lineage>
</organism>
<feature type="compositionally biased region" description="Polar residues" evidence="1">
    <location>
        <begin position="140"/>
        <end position="154"/>
    </location>
</feature>
<evidence type="ECO:0000256" key="1">
    <source>
        <dbReference type="SAM" id="MobiDB-lite"/>
    </source>
</evidence>
<reference evidence="2" key="1">
    <citation type="submission" date="2023-06" db="EMBL/GenBank/DDBJ databases">
        <title>Genome-scale phylogeny and comparative genomics of the fungal order Sordariales.</title>
        <authorList>
            <consortium name="Lawrence Berkeley National Laboratory"/>
            <person name="Hensen N."/>
            <person name="Bonometti L."/>
            <person name="Westerberg I."/>
            <person name="Brannstrom I.O."/>
            <person name="Guillou S."/>
            <person name="Cros-Aarteil S."/>
            <person name="Calhoun S."/>
            <person name="Haridas S."/>
            <person name="Kuo A."/>
            <person name="Mondo S."/>
            <person name="Pangilinan J."/>
            <person name="Riley R."/>
            <person name="LaButti K."/>
            <person name="Andreopoulos B."/>
            <person name="Lipzen A."/>
            <person name="Chen C."/>
            <person name="Yanf M."/>
            <person name="Daum C."/>
            <person name="Ng V."/>
            <person name="Clum A."/>
            <person name="Steindorff A."/>
            <person name="Ohm R."/>
            <person name="Martin F."/>
            <person name="Silar P."/>
            <person name="Natvig D."/>
            <person name="Lalanne C."/>
            <person name="Gautier V."/>
            <person name="Ament-velasquez S.L."/>
            <person name="Kruys A."/>
            <person name="Hutchinson M.I."/>
            <person name="Powell A.J."/>
            <person name="Barry K."/>
            <person name="Miller A.N."/>
            <person name="Grigoriev I.V."/>
            <person name="Debuchy R."/>
            <person name="Gladieux P."/>
            <person name="Thoren M.H."/>
            <person name="Johannesson H."/>
        </authorList>
    </citation>
    <scope>NUCLEOTIDE SEQUENCE</scope>
    <source>
        <strain evidence="2">SMH2392-1A</strain>
    </source>
</reference>
<dbReference type="AlphaFoldDB" id="A0AA40A656"/>
<evidence type="ECO:0000313" key="2">
    <source>
        <dbReference type="EMBL" id="KAK0709979.1"/>
    </source>
</evidence>
<gene>
    <name evidence="2" type="ORF">B0T26DRAFT_429785</name>
</gene>
<sequence>WPRPHTHPNSISPHTLFFPFSVPFGQKTTPSDPIQSSPNCINWLPRSLIQLTHKMDFSMDIDMNPRKRFRDAQDDDVPIDGCNVDTADGGGRAAKKSRRHLPQLLLSADTPARDPTFSLPHPSPAMSMPMDQDMMDSEPFASSSDSDNSGPTTPASSADDESSSSSDLFFKSVPAAVAHFAPSNPPQPQYQEQPRSSMVISGLNQARRNQAYLRQGYPLSWMPDRP</sequence>
<dbReference type="RefSeq" id="XP_060293283.1">
    <property type="nucleotide sequence ID" value="XM_060434959.1"/>
</dbReference>
<protein>
    <submittedName>
        <fullName evidence="2">Uncharacterized protein</fullName>
    </submittedName>
</protein>
<dbReference type="Proteomes" id="UP001172101">
    <property type="component" value="Unassembled WGS sequence"/>
</dbReference>
<feature type="region of interest" description="Disordered" evidence="1">
    <location>
        <begin position="105"/>
        <end position="169"/>
    </location>
</feature>
<proteinExistence type="predicted"/>
<dbReference type="EMBL" id="JAUIRO010000006">
    <property type="protein sequence ID" value="KAK0709979.1"/>
    <property type="molecule type" value="Genomic_DNA"/>
</dbReference>